<dbReference type="RefSeq" id="WP_370396033.1">
    <property type="nucleotide sequence ID" value="NZ_JALBUT010000001.1"/>
</dbReference>
<evidence type="ECO:0008006" key="4">
    <source>
        <dbReference type="Google" id="ProtNLM"/>
    </source>
</evidence>
<keyword evidence="3" id="KW-1185">Reference proteome</keyword>
<comment type="caution">
    <text evidence="2">The sequence shown here is derived from an EMBL/GenBank/DDBJ whole genome shotgun (WGS) entry which is preliminary data.</text>
</comment>
<dbReference type="PROSITE" id="PS51257">
    <property type="entry name" value="PROKAR_LIPOPROTEIN"/>
    <property type="match status" value="1"/>
</dbReference>
<proteinExistence type="predicted"/>
<feature type="signal peptide" evidence="1">
    <location>
        <begin position="1"/>
        <end position="19"/>
    </location>
</feature>
<evidence type="ECO:0000313" key="2">
    <source>
        <dbReference type="EMBL" id="MDX8414584.1"/>
    </source>
</evidence>
<feature type="chain" id="PRO_5045921610" description="PEP-CTERM sorting domain-containing protein" evidence="1">
    <location>
        <begin position="20"/>
        <end position="466"/>
    </location>
</feature>
<dbReference type="Proteomes" id="UP001275932">
    <property type="component" value="Unassembled WGS sequence"/>
</dbReference>
<sequence>MKKLLLVSFVASVSCSLFADIEAGTYENMNVSDTKFSSPAGSATWAFDNTVFENPISLEWQADSADSEYLVKYGSTSATFTKFLISRDGANSSTIFEMQGTSDKRAVLSENTFSNSSWNMAIESSKNYNSNSTNELRLSGYSDFSVSHFKIASDAGYNSGNAGVVISGASNTFTSEYNCFINTTAANADSTNRLYFNISGEEGAKSVANFKKDFNVRAAGSGLTEINMQGNAEMTVDGTFAFGSDDTISTGKAVFTISGQNNALITTKTGGNYFLLASDAKGGDISFKIAGKNNTLSVANTTAWIGSAKTGNANVVFEIEGSGHSINFGGNLNFRAQNGNSVKLGFVADESGLSTLNAVGLTLFDGILSIDMENFAGDESGVYEATLISANNNWSGLASSLISSSDNASEKVNVIMGDNGVSWNLSYSDGDLVFVYNYTPEIPEPSTCAAIFGALALAFAAYRRRK</sequence>
<protein>
    <recommendedName>
        <fullName evidence="4">PEP-CTERM sorting domain-containing protein</fullName>
    </recommendedName>
</protein>
<evidence type="ECO:0000256" key="1">
    <source>
        <dbReference type="SAM" id="SignalP"/>
    </source>
</evidence>
<gene>
    <name evidence="2" type="ORF">MOX91_00090</name>
</gene>
<reference evidence="2 3" key="1">
    <citation type="submission" date="2022-03" db="EMBL/GenBank/DDBJ databases">
        <title>Novel taxa within the pig intestine.</title>
        <authorList>
            <person name="Wylensek D."/>
            <person name="Bishof K."/>
            <person name="Afrizal A."/>
            <person name="Clavel T."/>
        </authorList>
    </citation>
    <scope>NUCLEOTIDE SEQUENCE [LARGE SCALE GENOMIC DNA]</scope>
    <source>
        <strain evidence="2 3">CLA-KB-P66</strain>
    </source>
</reference>
<dbReference type="EMBL" id="JALBUT010000001">
    <property type="protein sequence ID" value="MDX8414584.1"/>
    <property type="molecule type" value="Genomic_DNA"/>
</dbReference>
<accession>A0ABU4WGP7</accession>
<keyword evidence="1" id="KW-0732">Signal</keyword>
<name>A0ABU4WGP7_9BACT</name>
<organism evidence="2 3">
    <name type="scientific">Intestinicryptomonas porci</name>
    <dbReference type="NCBI Taxonomy" id="2926320"/>
    <lineage>
        <taxon>Bacteria</taxon>
        <taxon>Pseudomonadati</taxon>
        <taxon>Verrucomicrobiota</taxon>
        <taxon>Opitutia</taxon>
        <taxon>Opitutales</taxon>
        <taxon>Intestinicryptomonaceae</taxon>
        <taxon>Intestinicryptomonas</taxon>
    </lineage>
</organism>
<evidence type="ECO:0000313" key="3">
    <source>
        <dbReference type="Proteomes" id="UP001275932"/>
    </source>
</evidence>